<evidence type="ECO:0000256" key="3">
    <source>
        <dbReference type="ARBA" id="ARBA00022989"/>
    </source>
</evidence>
<evidence type="ECO:0000259" key="6">
    <source>
        <dbReference type="PROSITE" id="PS50801"/>
    </source>
</evidence>
<keyword evidence="4 5" id="KW-0472">Membrane</keyword>
<reference evidence="8" key="1">
    <citation type="submission" date="2016-10" db="EMBL/GenBank/DDBJ databases">
        <authorList>
            <person name="Varghese N."/>
            <person name="Submissions S."/>
        </authorList>
    </citation>
    <scope>NUCLEOTIDE SEQUENCE [LARGE SCALE GENOMIC DNA]</scope>
    <source>
        <strain evidence="8">CGMCC 1.10825</strain>
    </source>
</reference>
<feature type="transmembrane region" description="Helical" evidence="5">
    <location>
        <begin position="236"/>
        <end position="258"/>
    </location>
</feature>
<protein>
    <submittedName>
        <fullName evidence="7">Sulfate permease, SulP family</fullName>
    </submittedName>
</protein>
<evidence type="ECO:0000256" key="5">
    <source>
        <dbReference type="SAM" id="Phobius"/>
    </source>
</evidence>
<feature type="transmembrane region" description="Helical" evidence="5">
    <location>
        <begin position="93"/>
        <end position="111"/>
    </location>
</feature>
<dbReference type="InterPro" id="IPR011547">
    <property type="entry name" value="SLC26A/SulP_dom"/>
</dbReference>
<feature type="transmembrane region" description="Helical" evidence="5">
    <location>
        <begin position="366"/>
        <end position="398"/>
    </location>
</feature>
<dbReference type="Pfam" id="PF01740">
    <property type="entry name" value="STAS"/>
    <property type="match status" value="1"/>
</dbReference>
<evidence type="ECO:0000256" key="2">
    <source>
        <dbReference type="ARBA" id="ARBA00022692"/>
    </source>
</evidence>
<dbReference type="RefSeq" id="WP_091100407.1">
    <property type="nucleotide sequence ID" value="NZ_FNXE01000031.1"/>
</dbReference>
<dbReference type="InterPro" id="IPR002645">
    <property type="entry name" value="STAS_dom"/>
</dbReference>
<evidence type="ECO:0000313" key="7">
    <source>
        <dbReference type="EMBL" id="SEH92156.1"/>
    </source>
</evidence>
<feature type="transmembrane region" description="Helical" evidence="5">
    <location>
        <begin position="309"/>
        <end position="329"/>
    </location>
</feature>
<dbReference type="GO" id="GO:0016020">
    <property type="term" value="C:membrane"/>
    <property type="evidence" value="ECO:0007669"/>
    <property type="project" value="UniProtKB-SubCell"/>
</dbReference>
<feature type="transmembrane region" description="Helical" evidence="5">
    <location>
        <begin position="70"/>
        <end position="87"/>
    </location>
</feature>
<accession>A0A1H6LTZ2</accession>
<feature type="transmembrane region" description="Helical" evidence="5">
    <location>
        <begin position="123"/>
        <end position="140"/>
    </location>
</feature>
<dbReference type="AlphaFoldDB" id="A0A1H6LTZ2"/>
<feature type="domain" description="STAS" evidence="6">
    <location>
        <begin position="413"/>
        <end position="491"/>
    </location>
</feature>
<feature type="transmembrane region" description="Helical" evidence="5">
    <location>
        <begin position="335"/>
        <end position="354"/>
    </location>
</feature>
<dbReference type="Pfam" id="PF00916">
    <property type="entry name" value="Sulfate_transp"/>
    <property type="match status" value="1"/>
</dbReference>
<dbReference type="OrthoDB" id="9771198at2"/>
<feature type="transmembrane region" description="Helical" evidence="5">
    <location>
        <begin position="48"/>
        <end position="65"/>
    </location>
</feature>
<dbReference type="SUPFAM" id="SSF52091">
    <property type="entry name" value="SpoIIaa-like"/>
    <property type="match status" value="1"/>
</dbReference>
<dbReference type="InterPro" id="IPR052706">
    <property type="entry name" value="Membrane-Transporter-like"/>
</dbReference>
<organism evidence="7 8">
    <name type="scientific">Paenimyroides marinum</name>
    <dbReference type="NCBI Taxonomy" id="1159016"/>
    <lineage>
        <taxon>Bacteria</taxon>
        <taxon>Pseudomonadati</taxon>
        <taxon>Bacteroidota</taxon>
        <taxon>Flavobacteriia</taxon>
        <taxon>Flavobacteriales</taxon>
        <taxon>Flavobacteriaceae</taxon>
        <taxon>Paenimyroides</taxon>
    </lineage>
</organism>
<feature type="transmembrane region" description="Helical" evidence="5">
    <location>
        <begin position="160"/>
        <end position="177"/>
    </location>
</feature>
<keyword evidence="8" id="KW-1185">Reference proteome</keyword>
<dbReference type="CDD" id="cd07042">
    <property type="entry name" value="STAS_SulP_like_sulfate_transporter"/>
    <property type="match status" value="1"/>
</dbReference>
<keyword evidence="2 5" id="KW-0812">Transmembrane</keyword>
<dbReference type="PROSITE" id="PS50801">
    <property type="entry name" value="STAS"/>
    <property type="match status" value="1"/>
</dbReference>
<feature type="transmembrane region" description="Helical" evidence="5">
    <location>
        <begin position="21"/>
        <end position="42"/>
    </location>
</feature>
<dbReference type="Gene3D" id="3.30.750.24">
    <property type="entry name" value="STAS domain"/>
    <property type="match status" value="1"/>
</dbReference>
<dbReference type="STRING" id="1159016.SAMN02927937_02154"/>
<keyword evidence="3 5" id="KW-1133">Transmembrane helix</keyword>
<feature type="transmembrane region" description="Helical" evidence="5">
    <location>
        <begin position="184"/>
        <end position="203"/>
    </location>
</feature>
<dbReference type="PANTHER" id="PTHR43310">
    <property type="entry name" value="SULFATE TRANSPORTER YBAR-RELATED"/>
    <property type="match status" value="1"/>
</dbReference>
<proteinExistence type="predicted"/>
<gene>
    <name evidence="7" type="ORF">SAMN02927937_02154</name>
</gene>
<dbReference type="PANTHER" id="PTHR43310:SF1">
    <property type="entry name" value="SULFATE TRANSPORTER YBAR-RELATED"/>
    <property type="match status" value="1"/>
</dbReference>
<dbReference type="Proteomes" id="UP000199634">
    <property type="component" value="Unassembled WGS sequence"/>
</dbReference>
<evidence type="ECO:0000256" key="1">
    <source>
        <dbReference type="ARBA" id="ARBA00004141"/>
    </source>
</evidence>
<dbReference type="EMBL" id="FNXE01000031">
    <property type="protein sequence ID" value="SEH92156.1"/>
    <property type="molecule type" value="Genomic_DNA"/>
</dbReference>
<name>A0A1H6LTZ2_9FLAO</name>
<sequence>MISRIFTKIFDLNQFKRYRTEILAGLTVAMTMIPESLSFAILAGLPPLTGLYGAFIMGIITAFLGGRPGMISGGAGATVIVMISLIASYGIEYFFAAVIMAGIFQILVGVFKLGKFVRLVPQPVMYGFLNGLAVVIFMSQLEQFKTKTAIQTTWLHGESLQIMLFLVGLTLLLVYFIPKISKALPTTLIAIIVIFAIVHGLGIETKTVQDIASISGTLPPFHIPRIPLNLETLQIIFPYAAIMAGVGLLESLLTLTLVDEVTETRGHANKESVAQGIANIANGFFTGMGGCAMIAQTFVNLNAGARKRIAAIVSALAILFIILVAAPVIEKIPMAALVGVMMMVAITTFSWEFFKKVTKMPKSDILVTLIVAGITIIFHNLAVAVLVGIIISALVFAWESAKRIRARKYIDENGIKHYEIYGPLFFGSVANFNEKFDIANDPKTIMISFKESRIADMSGIEALDLLTKKYAARNKTVILTYLSEDSRKLLENASAIIKVNIKEDPDYKIPSDLL</sequence>
<comment type="subcellular location">
    <subcellularLocation>
        <location evidence="1">Membrane</location>
        <topology evidence="1">Multi-pass membrane protein</topology>
    </subcellularLocation>
</comment>
<dbReference type="InterPro" id="IPR036513">
    <property type="entry name" value="STAS_dom_sf"/>
</dbReference>
<evidence type="ECO:0000256" key="4">
    <source>
        <dbReference type="ARBA" id="ARBA00023136"/>
    </source>
</evidence>
<evidence type="ECO:0000313" key="8">
    <source>
        <dbReference type="Proteomes" id="UP000199634"/>
    </source>
</evidence>